<feature type="region of interest" description="Disordered" evidence="1">
    <location>
        <begin position="209"/>
        <end position="239"/>
    </location>
</feature>
<proteinExistence type="predicted"/>
<name>A0AB34K261_PRYPA</name>
<sequence>MLARLSPRNSASSWTKAPSTSNGRRLPARCSLNDASTTPCTVLPRIDSSSLGEIEAGPSPRVSETARRAEEAAQRRAAEQRAMDDTLRKPVDLQEQQARYKEALERRLQAFSRVDATAIDTAELSKLIQEAQRASVSAATISAARDVLSRALAARQEIEQPLTPPPSSRLRGGETSHRGEAPSKGPTWSSSLFFSEELAKDRLQAHASIVDASGSATPRRAQQQTGSEAPRKAKNSSRPAVHREYIFLSNDSSREAALELKLLAACENAKDAKLAASQVLTEELPNAAKGDQFEWHKQLSLATELAVLGLQDEPGPEEVQSRRTDFAERLWHWSEECKKKAETALVKFEEDRLQALLSLTRFEAELLLQAQPAPQLEGPQTTLANDVLSAVDSTRRAIDETKVPSARREAVTASIATIEDLHRRLRKAISAGKKTESHVDFAVADSAYVKAVQAVHRTRETAEDHETLIQWAVASMRETYAQAAVLVKSISYFTLGKPVGHSSFSALAPSLFIVTPLHMWRPEVEDTVLPEHAKGSVATHGANLLFADAVEVRFLCGYDLQPVEPPVIIQDASTFVMDIAPALAMNLHVLERALQNGWVRASRSKLGAYLPPREGESLLERVKALHMQTDAALAALTGTMEFAPVLAEAFDTMVRSRGALDAAMFGSEMVVTVREKSTAAFDVLAQAAHDQGVLDVLPMVPIVGEDGVLSWVHESNLLKWQQINPSSLPRAKDSIRRKRSNWLGDRWHDMIAGLQEASSRLLVPAKRCLACTSERKTEVTAHQQVGQPIELKLLRVAAGADSTISREAALEAELRTACAGAGDVEVAASRVLSAALPDLAQFDPAAWGRQLALAIELASLDARVAGGDQAASTLRTDVAQQLWIVSEELKDEIEQTVLRLEEQRLRMLLARAQLEVEHAHFGGDVPQARLDAAQQLLLALDEVPTDEVINVFRRLEASGSCVQLDYALQSSIWFAVAEPSATAVRQQLDGARAAFRDNQTIIHWAELRLCEAYAEISHCIRSIGFFLIGDPDSPPSDPLAIECPFLIIASPAGGTSDSGTKAPASTDTGGHMWMFAGPVEVRFLCGYDLQPVEPPVIIQDASTFVMDIAPALAMSLRMLERALQNGWVRPSRSKLGAYLQSREGESLPEQLKALQMQTDAALAALTGSLEFAPVLAEAFDTMVRSRGALDTAVFGSEMVATINEKSTAAFSALAQAAKEQGVLDVLPMVPGVGEDGVLSWVHESNLHKWRQVACPSASRPLPFELDTQTNLAQPRRSCWSYAEHFISQGRERLAGACIECFAADEHRRFEELMEANRLYSEQIDMLSSQIVRLRRQLHAPMVRVRRTEEEDTNYGHVEVITTTSPDTRAKAAAPPLADLRSHDESPLKVPEVQTPADIVQFV</sequence>
<feature type="region of interest" description="Disordered" evidence="1">
    <location>
        <begin position="155"/>
        <end position="188"/>
    </location>
</feature>
<feature type="compositionally biased region" description="Basic and acidic residues" evidence="1">
    <location>
        <begin position="171"/>
        <end position="181"/>
    </location>
</feature>
<accession>A0AB34K261</accession>
<organism evidence="2 3">
    <name type="scientific">Prymnesium parvum</name>
    <name type="common">Toxic golden alga</name>
    <dbReference type="NCBI Taxonomy" id="97485"/>
    <lineage>
        <taxon>Eukaryota</taxon>
        <taxon>Haptista</taxon>
        <taxon>Haptophyta</taxon>
        <taxon>Prymnesiophyceae</taxon>
        <taxon>Prymnesiales</taxon>
        <taxon>Prymnesiaceae</taxon>
        <taxon>Prymnesium</taxon>
    </lineage>
</organism>
<feature type="region of interest" description="Disordered" evidence="1">
    <location>
        <begin position="1"/>
        <end position="86"/>
    </location>
</feature>
<keyword evidence="3" id="KW-1185">Reference proteome</keyword>
<reference evidence="2 3" key="1">
    <citation type="journal article" date="2024" name="Science">
        <title>Giant polyketide synthase enzymes in the biosynthesis of giant marine polyether toxins.</title>
        <authorList>
            <person name="Fallon T.R."/>
            <person name="Shende V.V."/>
            <person name="Wierzbicki I.H."/>
            <person name="Pendleton A.L."/>
            <person name="Watervoot N.F."/>
            <person name="Auber R.P."/>
            <person name="Gonzalez D.J."/>
            <person name="Wisecaver J.H."/>
            <person name="Moore B.S."/>
        </authorList>
    </citation>
    <scope>NUCLEOTIDE SEQUENCE [LARGE SCALE GENOMIC DNA]</scope>
    <source>
        <strain evidence="2 3">12B1</strain>
    </source>
</reference>
<evidence type="ECO:0000256" key="1">
    <source>
        <dbReference type="SAM" id="MobiDB-lite"/>
    </source>
</evidence>
<protein>
    <submittedName>
        <fullName evidence="2">Uncharacterized protein</fullName>
    </submittedName>
</protein>
<feature type="compositionally biased region" description="Basic and acidic residues" evidence="1">
    <location>
        <begin position="64"/>
        <end position="86"/>
    </location>
</feature>
<evidence type="ECO:0000313" key="2">
    <source>
        <dbReference type="EMBL" id="KAL1527156.1"/>
    </source>
</evidence>
<comment type="caution">
    <text evidence="2">The sequence shown here is derived from an EMBL/GenBank/DDBJ whole genome shotgun (WGS) entry which is preliminary data.</text>
</comment>
<evidence type="ECO:0000313" key="3">
    <source>
        <dbReference type="Proteomes" id="UP001515480"/>
    </source>
</evidence>
<gene>
    <name evidence="2" type="ORF">AB1Y20_015836</name>
</gene>
<feature type="compositionally biased region" description="Polar residues" evidence="1">
    <location>
        <begin position="214"/>
        <end position="227"/>
    </location>
</feature>
<feature type="compositionally biased region" description="Polar residues" evidence="1">
    <location>
        <begin position="7"/>
        <end position="23"/>
    </location>
</feature>
<dbReference type="Proteomes" id="UP001515480">
    <property type="component" value="Unassembled WGS sequence"/>
</dbReference>
<dbReference type="EMBL" id="JBGBPQ010000003">
    <property type="protein sequence ID" value="KAL1527156.1"/>
    <property type="molecule type" value="Genomic_DNA"/>
</dbReference>